<evidence type="ECO:0000313" key="4">
    <source>
        <dbReference type="Proteomes" id="UP001501447"/>
    </source>
</evidence>
<organism evidence="3 4">
    <name type="scientific">Streptomyces axinellae</name>
    <dbReference type="NCBI Taxonomy" id="552788"/>
    <lineage>
        <taxon>Bacteria</taxon>
        <taxon>Bacillati</taxon>
        <taxon>Actinomycetota</taxon>
        <taxon>Actinomycetes</taxon>
        <taxon>Kitasatosporales</taxon>
        <taxon>Streptomycetaceae</taxon>
        <taxon>Streptomyces</taxon>
    </lineage>
</organism>
<keyword evidence="2" id="KW-0812">Transmembrane</keyword>
<feature type="transmembrane region" description="Helical" evidence="2">
    <location>
        <begin position="41"/>
        <end position="60"/>
    </location>
</feature>
<evidence type="ECO:0000313" key="3">
    <source>
        <dbReference type="EMBL" id="GAA2595132.1"/>
    </source>
</evidence>
<comment type="caution">
    <text evidence="3">The sequence shown here is derived from an EMBL/GenBank/DDBJ whole genome shotgun (WGS) entry which is preliminary data.</text>
</comment>
<keyword evidence="2" id="KW-1133">Transmembrane helix</keyword>
<reference evidence="4" key="1">
    <citation type="journal article" date="2019" name="Int. J. Syst. Evol. Microbiol.">
        <title>The Global Catalogue of Microorganisms (GCM) 10K type strain sequencing project: providing services to taxonomists for standard genome sequencing and annotation.</title>
        <authorList>
            <consortium name="The Broad Institute Genomics Platform"/>
            <consortium name="The Broad Institute Genome Sequencing Center for Infectious Disease"/>
            <person name="Wu L."/>
            <person name="Ma J."/>
        </authorList>
    </citation>
    <scope>NUCLEOTIDE SEQUENCE [LARGE SCALE GENOMIC DNA]</scope>
    <source>
        <strain evidence="4">JCM 16373</strain>
    </source>
</reference>
<proteinExistence type="predicted"/>
<evidence type="ECO:0008006" key="5">
    <source>
        <dbReference type="Google" id="ProtNLM"/>
    </source>
</evidence>
<sequence length="397" mass="40712">MTGGGETAENGDDSGTQDAEGAPGRLSRFPRLSRLSRRRKGAAALLCLVVLGAASLGTWATGTWPFDKESYCWGAWREDSGPVALSDRVMGDGYERVGEETAAPAPSPARATCSVRVVESTGQGTSSVPAEVSRITAEVGPVPRGAAERRSWLADFFDAKAAPLPEGLPGFAGGGGGALVLPKACDRNGRPTAVTVRGLRGTTSVVGSEPDVAQLLLAVANTAAGKAGCAGGRPMRITAPVADSDTHDLSGAGKSTCRIPGFDFTERENDRYRAHVGAVEDGVQTCSVDDETDVSAPGFAGQFVMARQPRLVALLTGSTGDGSAGDRPPGKGWRGKGKITGRGGILRAECGGAPTVFYMNLGDGLRGIARPGTREIFARAANSVAGRLGCEAVAPRS</sequence>
<dbReference type="EMBL" id="BAAARJ010000002">
    <property type="protein sequence ID" value="GAA2595132.1"/>
    <property type="molecule type" value="Genomic_DNA"/>
</dbReference>
<keyword evidence="2" id="KW-0472">Membrane</keyword>
<dbReference type="RefSeq" id="WP_344561742.1">
    <property type="nucleotide sequence ID" value="NZ_BAAARJ010000002.1"/>
</dbReference>
<evidence type="ECO:0000256" key="2">
    <source>
        <dbReference type="SAM" id="Phobius"/>
    </source>
</evidence>
<name>A0ABP6C2R1_9ACTN</name>
<accession>A0ABP6C2R1</accession>
<keyword evidence="4" id="KW-1185">Reference proteome</keyword>
<gene>
    <name evidence="3" type="ORF">GCM10009863_05350</name>
</gene>
<feature type="region of interest" description="Disordered" evidence="1">
    <location>
        <begin position="317"/>
        <end position="338"/>
    </location>
</feature>
<evidence type="ECO:0000256" key="1">
    <source>
        <dbReference type="SAM" id="MobiDB-lite"/>
    </source>
</evidence>
<dbReference type="Proteomes" id="UP001501447">
    <property type="component" value="Unassembled WGS sequence"/>
</dbReference>
<feature type="region of interest" description="Disordered" evidence="1">
    <location>
        <begin position="1"/>
        <end position="27"/>
    </location>
</feature>
<protein>
    <recommendedName>
        <fullName evidence="5">Secreted protein</fullName>
    </recommendedName>
</protein>